<dbReference type="AlphaFoldDB" id="A0A8H3GVB6"/>
<feature type="domain" description="Ricin B lectin" evidence="3">
    <location>
        <begin position="3"/>
        <end position="63"/>
    </location>
</feature>
<reference evidence="4" key="1">
    <citation type="submission" date="2021-01" db="EMBL/GenBank/DDBJ databases">
        <authorList>
            <person name="Kaushik A."/>
        </authorList>
    </citation>
    <scope>NUCLEOTIDE SEQUENCE</scope>
    <source>
        <strain evidence="4">AG4-R118</strain>
    </source>
</reference>
<evidence type="ECO:0000313" key="4">
    <source>
        <dbReference type="EMBL" id="CAE6468235.1"/>
    </source>
</evidence>
<feature type="coiled-coil region" evidence="1">
    <location>
        <begin position="143"/>
        <end position="177"/>
    </location>
</feature>
<evidence type="ECO:0000256" key="1">
    <source>
        <dbReference type="SAM" id="Coils"/>
    </source>
</evidence>
<dbReference type="EMBL" id="CAJMWX010001110">
    <property type="protein sequence ID" value="CAE6468235.1"/>
    <property type="molecule type" value="Genomic_DNA"/>
</dbReference>
<name>A0A8H3GVB6_9AGAM</name>
<keyword evidence="1" id="KW-0175">Coiled coil</keyword>
<feature type="region of interest" description="Disordered" evidence="2">
    <location>
        <begin position="189"/>
        <end position="216"/>
    </location>
</feature>
<dbReference type="Proteomes" id="UP000663888">
    <property type="component" value="Unassembled WGS sequence"/>
</dbReference>
<feature type="compositionally biased region" description="Polar residues" evidence="2">
    <location>
        <begin position="205"/>
        <end position="216"/>
    </location>
</feature>
<dbReference type="InterPro" id="IPR035992">
    <property type="entry name" value="Ricin_B-like_lectins"/>
</dbReference>
<proteinExistence type="predicted"/>
<sequence>MKPGTYKIVNLASGTAMTDTGSGVVGQRKGDTQRQQWFAQQSGEGYQFKNVGSGGYLALMSTDDHRNELYCGVYPTTWKLTHNPYHTGQDMYGMMMGDTDRILDLGHWGSRADGTRIHGFSHSRHDGPTIHRVWKFERINDQTGEVSTELAKAKEELSRAQNTIQTQATEIEFLRKLLLDSRQVDPINISDLSQQRSRGTDKTRSISPQEIPNNMT</sequence>
<evidence type="ECO:0000259" key="3">
    <source>
        <dbReference type="Pfam" id="PF14200"/>
    </source>
</evidence>
<gene>
    <name evidence="4" type="ORF">RDB_LOCUS102256</name>
</gene>
<organism evidence="4 5">
    <name type="scientific">Rhizoctonia solani</name>
    <dbReference type="NCBI Taxonomy" id="456999"/>
    <lineage>
        <taxon>Eukaryota</taxon>
        <taxon>Fungi</taxon>
        <taxon>Dikarya</taxon>
        <taxon>Basidiomycota</taxon>
        <taxon>Agaricomycotina</taxon>
        <taxon>Agaricomycetes</taxon>
        <taxon>Cantharellales</taxon>
        <taxon>Ceratobasidiaceae</taxon>
        <taxon>Rhizoctonia</taxon>
    </lineage>
</organism>
<accession>A0A8H3GVB6</accession>
<protein>
    <recommendedName>
        <fullName evidence="3">Ricin B lectin domain-containing protein</fullName>
    </recommendedName>
</protein>
<evidence type="ECO:0000256" key="2">
    <source>
        <dbReference type="SAM" id="MobiDB-lite"/>
    </source>
</evidence>
<dbReference type="InterPro" id="IPR000772">
    <property type="entry name" value="Ricin_B_lectin"/>
</dbReference>
<comment type="caution">
    <text evidence="4">The sequence shown here is derived from an EMBL/GenBank/DDBJ whole genome shotgun (WGS) entry which is preliminary data.</text>
</comment>
<evidence type="ECO:0000313" key="5">
    <source>
        <dbReference type="Proteomes" id="UP000663888"/>
    </source>
</evidence>
<dbReference type="SUPFAM" id="SSF50370">
    <property type="entry name" value="Ricin B-like lectins"/>
    <property type="match status" value="1"/>
</dbReference>
<dbReference type="Gene3D" id="2.80.10.50">
    <property type="match status" value="1"/>
</dbReference>
<dbReference type="Pfam" id="PF14200">
    <property type="entry name" value="RicinB_lectin_2"/>
    <property type="match status" value="1"/>
</dbReference>